<evidence type="ECO:0000256" key="1">
    <source>
        <dbReference type="ARBA" id="ARBA00022598"/>
    </source>
</evidence>
<keyword evidence="1" id="KW-0436">Ligase</keyword>
<dbReference type="RefSeq" id="XP_043047980.1">
    <property type="nucleotide sequence ID" value="XM_043192612.1"/>
</dbReference>
<name>A0A9P8AGJ5_9ASCO</name>
<dbReference type="AlphaFoldDB" id="A0A9P8AGJ5"/>
<reference evidence="6" key="1">
    <citation type="submission" date="2021-03" db="EMBL/GenBank/DDBJ databases">
        <authorList>
            <person name="Palmer J.M."/>
        </authorList>
    </citation>
    <scope>NUCLEOTIDE SEQUENCE</scope>
    <source>
        <strain evidence="6">ARV_011</strain>
    </source>
</reference>
<dbReference type="OrthoDB" id="21243at2759"/>
<keyword evidence="3" id="KW-0067">ATP-binding</keyword>
<dbReference type="Proteomes" id="UP000790833">
    <property type="component" value="Unassembled WGS sequence"/>
</dbReference>
<protein>
    <recommendedName>
        <fullName evidence="5">Aminoacyl-transfer RNA synthetases class-II family profile domain-containing protein</fullName>
    </recommendedName>
</protein>
<dbReference type="GO" id="GO:0004824">
    <property type="term" value="F:lysine-tRNA ligase activity"/>
    <property type="evidence" value="ECO:0007669"/>
    <property type="project" value="InterPro"/>
</dbReference>
<keyword evidence="4" id="KW-0030">Aminoacyl-tRNA synthetase</keyword>
<dbReference type="SUPFAM" id="SSF55681">
    <property type="entry name" value="Class II aaRS and biotin synthetases"/>
    <property type="match status" value="1"/>
</dbReference>
<evidence type="ECO:0000256" key="3">
    <source>
        <dbReference type="ARBA" id="ARBA00022840"/>
    </source>
</evidence>
<evidence type="ECO:0000313" key="7">
    <source>
        <dbReference type="Proteomes" id="UP000790833"/>
    </source>
</evidence>
<evidence type="ECO:0000313" key="6">
    <source>
        <dbReference type="EMBL" id="KAG7192430.1"/>
    </source>
</evidence>
<dbReference type="PROSITE" id="PS50862">
    <property type="entry name" value="AA_TRNA_LIGASE_II"/>
    <property type="match status" value="1"/>
</dbReference>
<dbReference type="SUPFAM" id="SSF50249">
    <property type="entry name" value="Nucleic acid-binding proteins"/>
    <property type="match status" value="1"/>
</dbReference>
<dbReference type="GO" id="GO:0005524">
    <property type="term" value="F:ATP binding"/>
    <property type="evidence" value="ECO:0007669"/>
    <property type="project" value="UniProtKB-KW"/>
</dbReference>
<dbReference type="InterPro" id="IPR018149">
    <property type="entry name" value="Lys-tRNA-synth_II_C"/>
</dbReference>
<evidence type="ECO:0000256" key="2">
    <source>
        <dbReference type="ARBA" id="ARBA00022741"/>
    </source>
</evidence>
<dbReference type="PANTHER" id="PTHR42918:SF5">
    <property type="entry name" value="LYSINE--TRNA LIGASE, MITOCHONDRIAL"/>
    <property type="match status" value="1"/>
</dbReference>
<organism evidence="6 7">
    <name type="scientific">Scheffersomyces spartinae</name>
    <dbReference type="NCBI Taxonomy" id="45513"/>
    <lineage>
        <taxon>Eukaryota</taxon>
        <taxon>Fungi</taxon>
        <taxon>Dikarya</taxon>
        <taxon>Ascomycota</taxon>
        <taxon>Saccharomycotina</taxon>
        <taxon>Pichiomycetes</taxon>
        <taxon>Debaryomycetaceae</taxon>
        <taxon>Scheffersomyces</taxon>
    </lineage>
</organism>
<sequence>MKIPKYPPLRSVRLPEQLRIRVPDFRQKFKQLQMQGQPITLEGRITNIRQMLKKTYFFDIIQDNTKIQLLATTNSTKLDSESFKEHFMLFNKNDSVHATGLPHITGTGELLIKLDRPMVSCSPAVREVPSKLVDRSQINSRRVAHYISLAEARKVLTIKSKVLQLIRNYFLNRDFVEVQTPLLAESGTGANATPFITRSKALENDQQLQLRVAPEIWLKKLVIGGFDKVFEIGQNFRNEGIDGTHNPEFTSCEFYQTWTDLDELMNITEELFAQLNVDVGSPIEFKPIIKYEFVPTIEKMTGIPFPKVLDQTSLLDYFAKLDIPFPEIKSPLILLDTLCSTYLEPLSNENQPIFIYNQPAELSPLAKSTEIEYGGGRKYDISLRFEMFINGREYVNAYEEENSPETQKHKFELQQRAKTEYLDPESQIPDWHYIEDMKYGLPPTGGWGCGIDRLVMLFAGVSRIEDVLSFGNLRDVIRQ</sequence>
<dbReference type="InterPro" id="IPR045864">
    <property type="entry name" value="aa-tRNA-synth_II/BPL/LPL"/>
</dbReference>
<dbReference type="GO" id="GO:0005739">
    <property type="term" value="C:mitochondrion"/>
    <property type="evidence" value="ECO:0007669"/>
    <property type="project" value="TreeGrafter"/>
</dbReference>
<evidence type="ECO:0000259" key="5">
    <source>
        <dbReference type="PROSITE" id="PS50862"/>
    </source>
</evidence>
<dbReference type="GO" id="GO:0070154">
    <property type="term" value="P:mitochondrial lysyl-tRNA aminoacylation"/>
    <property type="evidence" value="ECO:0007669"/>
    <property type="project" value="TreeGrafter"/>
</dbReference>
<comment type="caution">
    <text evidence="6">The sequence shown here is derived from an EMBL/GenBank/DDBJ whole genome shotgun (WGS) entry which is preliminary data.</text>
</comment>
<keyword evidence="2" id="KW-0547">Nucleotide-binding</keyword>
<proteinExistence type="predicted"/>
<dbReference type="GeneID" id="66115205"/>
<dbReference type="PANTHER" id="PTHR42918">
    <property type="entry name" value="LYSYL-TRNA SYNTHETASE"/>
    <property type="match status" value="1"/>
</dbReference>
<dbReference type="Gene3D" id="2.40.50.140">
    <property type="entry name" value="Nucleic acid-binding proteins"/>
    <property type="match status" value="1"/>
</dbReference>
<dbReference type="InterPro" id="IPR012340">
    <property type="entry name" value="NA-bd_OB-fold"/>
</dbReference>
<gene>
    <name evidence="6" type="ORF">KQ657_001831</name>
</gene>
<evidence type="ECO:0000256" key="4">
    <source>
        <dbReference type="ARBA" id="ARBA00023146"/>
    </source>
</evidence>
<dbReference type="EMBL" id="JAHMUF010000018">
    <property type="protein sequence ID" value="KAG7192430.1"/>
    <property type="molecule type" value="Genomic_DNA"/>
</dbReference>
<dbReference type="InterPro" id="IPR004364">
    <property type="entry name" value="Aa-tRNA-synt_II"/>
</dbReference>
<dbReference type="GO" id="GO:0000049">
    <property type="term" value="F:tRNA binding"/>
    <property type="evidence" value="ECO:0007669"/>
    <property type="project" value="TreeGrafter"/>
</dbReference>
<feature type="domain" description="Aminoacyl-transfer RNA synthetases class-II family profile" evidence="5">
    <location>
        <begin position="156"/>
        <end position="458"/>
    </location>
</feature>
<dbReference type="Pfam" id="PF00152">
    <property type="entry name" value="tRNA-synt_2"/>
    <property type="match status" value="1"/>
</dbReference>
<dbReference type="PRINTS" id="PR00982">
    <property type="entry name" value="TRNASYNTHLYS"/>
</dbReference>
<dbReference type="InterPro" id="IPR006195">
    <property type="entry name" value="aa-tRNA-synth_II"/>
</dbReference>
<accession>A0A9P8AGJ5</accession>
<keyword evidence="7" id="KW-1185">Reference proteome</keyword>
<dbReference type="Gene3D" id="3.30.930.10">
    <property type="entry name" value="Bira Bifunctional Protein, Domain 2"/>
    <property type="match status" value="1"/>
</dbReference>